<evidence type="ECO:0000313" key="2">
    <source>
        <dbReference type="EMBL" id="VDM71394.1"/>
    </source>
</evidence>
<proteinExistence type="predicted"/>
<protein>
    <submittedName>
        <fullName evidence="2">Uncharacterized protein</fullName>
    </submittedName>
</protein>
<gene>
    <name evidence="2" type="ORF">SVUK_LOCUS6392</name>
</gene>
<feature type="transmembrane region" description="Helical" evidence="1">
    <location>
        <begin position="71"/>
        <end position="92"/>
    </location>
</feature>
<keyword evidence="1" id="KW-0812">Transmembrane</keyword>
<feature type="transmembrane region" description="Helical" evidence="1">
    <location>
        <begin position="39"/>
        <end position="59"/>
    </location>
</feature>
<dbReference type="Proteomes" id="UP000270094">
    <property type="component" value="Unassembled WGS sequence"/>
</dbReference>
<evidence type="ECO:0000313" key="3">
    <source>
        <dbReference type="Proteomes" id="UP000270094"/>
    </source>
</evidence>
<organism evidence="2 3">
    <name type="scientific">Strongylus vulgaris</name>
    <name type="common">Blood worm</name>
    <dbReference type="NCBI Taxonomy" id="40348"/>
    <lineage>
        <taxon>Eukaryota</taxon>
        <taxon>Metazoa</taxon>
        <taxon>Ecdysozoa</taxon>
        <taxon>Nematoda</taxon>
        <taxon>Chromadorea</taxon>
        <taxon>Rhabditida</taxon>
        <taxon>Rhabditina</taxon>
        <taxon>Rhabditomorpha</taxon>
        <taxon>Strongyloidea</taxon>
        <taxon>Strongylidae</taxon>
        <taxon>Strongylus</taxon>
    </lineage>
</organism>
<evidence type="ECO:0000256" key="1">
    <source>
        <dbReference type="SAM" id="Phobius"/>
    </source>
</evidence>
<accession>A0A3P7J0B1</accession>
<keyword evidence="1" id="KW-0472">Membrane</keyword>
<reference evidence="2 3" key="1">
    <citation type="submission" date="2018-11" db="EMBL/GenBank/DDBJ databases">
        <authorList>
            <consortium name="Pathogen Informatics"/>
        </authorList>
    </citation>
    <scope>NUCLEOTIDE SEQUENCE [LARGE SCALE GENOMIC DNA]</scope>
</reference>
<keyword evidence="3" id="KW-1185">Reference proteome</keyword>
<keyword evidence="1" id="KW-1133">Transmembrane helix</keyword>
<dbReference type="EMBL" id="UYYB01020223">
    <property type="protein sequence ID" value="VDM71394.1"/>
    <property type="molecule type" value="Genomic_DNA"/>
</dbReference>
<sequence>MLDFLVLVFSSILCIVAMRISLMVKTPANSGNRRLESPIRWLGVLMALCGMAVLLQAIAFFRSSSELHPMVVVYMALYHMALAIGLIVFPLYQILCSEKLASHPFSQTTLLTMSVVRFVEILTQLDYRGTGDDLSLAWKVHQTADFIALGSKSVLLYHKTVTHEN</sequence>
<dbReference type="OrthoDB" id="5839517at2759"/>
<name>A0A3P7J0B1_STRVU</name>
<dbReference type="AlphaFoldDB" id="A0A3P7J0B1"/>